<evidence type="ECO:0000313" key="2">
    <source>
        <dbReference type="Proteomes" id="UP000688137"/>
    </source>
</evidence>
<gene>
    <name evidence="1" type="ORF">PPRIM_AZ9-3.1.T0940221</name>
</gene>
<dbReference type="EMBL" id="CAJJDM010000097">
    <property type="protein sequence ID" value="CAD8094085.1"/>
    <property type="molecule type" value="Genomic_DNA"/>
</dbReference>
<sequence>MQERLKFMFNLYQSLGDTSKNQNEAENLQIPTFSICQNRNIIAVDNKDQIIFQFEQKDKYQKQQQNIESNLTQQYSKALKELQENLKLASSN</sequence>
<name>A0A8S1NX33_PARPR</name>
<protein>
    <submittedName>
        <fullName evidence="1">Uncharacterized protein</fullName>
    </submittedName>
</protein>
<keyword evidence="2" id="KW-1185">Reference proteome</keyword>
<proteinExistence type="predicted"/>
<evidence type="ECO:0000313" key="1">
    <source>
        <dbReference type="EMBL" id="CAD8094085.1"/>
    </source>
</evidence>
<dbReference type="Proteomes" id="UP000688137">
    <property type="component" value="Unassembled WGS sequence"/>
</dbReference>
<comment type="caution">
    <text evidence="1">The sequence shown here is derived from an EMBL/GenBank/DDBJ whole genome shotgun (WGS) entry which is preliminary data.</text>
</comment>
<reference evidence="1" key="1">
    <citation type="submission" date="2021-01" db="EMBL/GenBank/DDBJ databases">
        <authorList>
            <consortium name="Genoscope - CEA"/>
            <person name="William W."/>
        </authorList>
    </citation>
    <scope>NUCLEOTIDE SEQUENCE</scope>
</reference>
<accession>A0A8S1NX33</accession>
<organism evidence="1 2">
    <name type="scientific">Paramecium primaurelia</name>
    <dbReference type="NCBI Taxonomy" id="5886"/>
    <lineage>
        <taxon>Eukaryota</taxon>
        <taxon>Sar</taxon>
        <taxon>Alveolata</taxon>
        <taxon>Ciliophora</taxon>
        <taxon>Intramacronucleata</taxon>
        <taxon>Oligohymenophorea</taxon>
        <taxon>Peniculida</taxon>
        <taxon>Parameciidae</taxon>
        <taxon>Paramecium</taxon>
    </lineage>
</organism>
<dbReference type="AlphaFoldDB" id="A0A8S1NX33"/>